<dbReference type="InterPro" id="IPR027417">
    <property type="entry name" value="P-loop_NTPase"/>
</dbReference>
<keyword evidence="11" id="KW-0067">ATP-binding</keyword>
<dbReference type="InterPro" id="IPR020867">
    <property type="entry name" value="THF_DH/CycHdrlase_CS"/>
</dbReference>
<reference evidence="18 19" key="1">
    <citation type="submission" date="2015-07" db="EMBL/GenBank/DDBJ databases">
        <authorList>
            <person name="Cajimat M.N.B."/>
            <person name="Milazzo M.L."/>
            <person name="Fulhorst C.F."/>
        </authorList>
    </citation>
    <scope>NUCLEOTIDE SEQUENCE [LARGE SCALE GENOMIC DNA]</scope>
    <source>
        <strain evidence="18">Single colony</strain>
    </source>
</reference>
<evidence type="ECO:0000313" key="18">
    <source>
        <dbReference type="EMBL" id="CTR07999.1"/>
    </source>
</evidence>
<dbReference type="HAMAP" id="MF_01576">
    <property type="entry name" value="THF_DHG_CYH"/>
    <property type="match status" value="1"/>
</dbReference>
<dbReference type="UniPathway" id="UPA00193"/>
<dbReference type="PANTHER" id="PTHR48099:SF5">
    <property type="entry name" value="C-1-TETRAHYDROFOLATE SYNTHASE, CYTOPLASMIC"/>
    <property type="match status" value="1"/>
</dbReference>
<dbReference type="FunFam" id="1.10.8.770:FF:000001">
    <property type="entry name" value="Methylenetetrahydrofolate dehydrogenase (NADP+ dependent) 1 like"/>
    <property type="match status" value="1"/>
</dbReference>
<dbReference type="SUPFAM" id="SSF53223">
    <property type="entry name" value="Aminoacid dehydrogenase-like, N-terminal domain"/>
    <property type="match status" value="1"/>
</dbReference>
<evidence type="ECO:0000256" key="1">
    <source>
        <dbReference type="ARBA" id="ARBA00004496"/>
    </source>
</evidence>
<evidence type="ECO:0000256" key="2">
    <source>
        <dbReference type="ARBA" id="ARBA00004777"/>
    </source>
</evidence>
<dbReference type="InterPro" id="IPR000672">
    <property type="entry name" value="THF_DH/CycHdrlase"/>
</dbReference>
<evidence type="ECO:0000256" key="10">
    <source>
        <dbReference type="ARBA" id="ARBA00022801"/>
    </source>
</evidence>
<keyword evidence="7" id="KW-0554">One-carbon metabolism</keyword>
<dbReference type="AlphaFoldDB" id="A0A0K3CE32"/>
<name>A0A0K3CE32_RHOTO</name>
<evidence type="ECO:0000256" key="6">
    <source>
        <dbReference type="ARBA" id="ARBA00022490"/>
    </source>
</evidence>
<dbReference type="EMBL" id="CWKI01000007">
    <property type="protein sequence ID" value="CTR07999.1"/>
    <property type="molecule type" value="Genomic_DNA"/>
</dbReference>
<dbReference type="Pfam" id="PF01268">
    <property type="entry name" value="FTHFS"/>
    <property type="match status" value="1"/>
</dbReference>
<evidence type="ECO:0000256" key="14">
    <source>
        <dbReference type="ARBA" id="ARBA00023268"/>
    </source>
</evidence>
<dbReference type="PANTHER" id="PTHR48099">
    <property type="entry name" value="C-1-TETRAHYDROFOLATE SYNTHASE, CYTOPLASMIC-RELATED"/>
    <property type="match status" value="1"/>
</dbReference>
<dbReference type="Gene3D" id="3.40.50.10860">
    <property type="entry name" value="Leucine Dehydrogenase, chain A, domain 1"/>
    <property type="match status" value="1"/>
</dbReference>
<dbReference type="Gene3D" id="3.10.410.10">
    <property type="entry name" value="Formyltetrahydrofolate synthetase, domain 3"/>
    <property type="match status" value="1"/>
</dbReference>
<dbReference type="Pfam" id="PF00763">
    <property type="entry name" value="THF_DHG_CYH"/>
    <property type="match status" value="1"/>
</dbReference>
<keyword evidence="6" id="KW-0963">Cytoplasm</keyword>
<evidence type="ECO:0000256" key="5">
    <source>
        <dbReference type="ARBA" id="ARBA00011738"/>
    </source>
</evidence>
<dbReference type="GO" id="GO:0005524">
    <property type="term" value="F:ATP binding"/>
    <property type="evidence" value="ECO:0007669"/>
    <property type="project" value="UniProtKB-KW"/>
</dbReference>
<evidence type="ECO:0000256" key="12">
    <source>
        <dbReference type="ARBA" id="ARBA00022857"/>
    </source>
</evidence>
<dbReference type="SUPFAM" id="SSF51735">
    <property type="entry name" value="NAD(P)-binding Rossmann-fold domains"/>
    <property type="match status" value="1"/>
</dbReference>
<feature type="domain" description="Tetrahydrofolate dehydrogenase/cyclohydrolase catalytic" evidence="16">
    <location>
        <begin position="73"/>
        <end position="195"/>
    </location>
</feature>
<dbReference type="PROSITE" id="PS00722">
    <property type="entry name" value="FTHFS_2"/>
    <property type="match status" value="1"/>
</dbReference>
<proteinExistence type="inferred from homology"/>
<evidence type="ECO:0000256" key="7">
    <source>
        <dbReference type="ARBA" id="ARBA00022563"/>
    </source>
</evidence>
<evidence type="ECO:0000256" key="3">
    <source>
        <dbReference type="ARBA" id="ARBA00005559"/>
    </source>
</evidence>
<dbReference type="GO" id="GO:0005829">
    <property type="term" value="C:cytosol"/>
    <property type="evidence" value="ECO:0007669"/>
    <property type="project" value="TreeGrafter"/>
</dbReference>
<dbReference type="PROSITE" id="PS00721">
    <property type="entry name" value="FTHFS_1"/>
    <property type="match status" value="1"/>
</dbReference>
<evidence type="ECO:0000256" key="8">
    <source>
        <dbReference type="ARBA" id="ARBA00022598"/>
    </source>
</evidence>
<dbReference type="InterPro" id="IPR020630">
    <property type="entry name" value="THF_DH/CycHdrlase_cat_dom"/>
</dbReference>
<dbReference type="Gene3D" id="3.40.50.720">
    <property type="entry name" value="NAD(P)-binding Rossmann-like Domain"/>
    <property type="match status" value="1"/>
</dbReference>
<dbReference type="CDD" id="cd00477">
    <property type="entry name" value="FTHFS"/>
    <property type="match status" value="1"/>
</dbReference>
<evidence type="ECO:0000259" key="17">
    <source>
        <dbReference type="Pfam" id="PF02882"/>
    </source>
</evidence>
<keyword evidence="14" id="KW-0511">Multifunctional enzyme</keyword>
<keyword evidence="13" id="KW-0560">Oxidoreductase</keyword>
<comment type="pathway">
    <text evidence="2">One-carbon metabolism; tetrahydrofolate interconversion.</text>
</comment>
<comment type="subunit">
    <text evidence="5">Homodimer.</text>
</comment>
<feature type="compositionally biased region" description="Low complexity" evidence="15">
    <location>
        <begin position="39"/>
        <end position="59"/>
    </location>
</feature>
<dbReference type="InterPro" id="IPR020628">
    <property type="entry name" value="Formate_THF_ligase_CS"/>
</dbReference>
<dbReference type="Proteomes" id="UP000199069">
    <property type="component" value="Unassembled WGS sequence"/>
</dbReference>
<dbReference type="GO" id="GO:0035999">
    <property type="term" value="P:tetrahydrofolate interconversion"/>
    <property type="evidence" value="ECO:0007669"/>
    <property type="project" value="UniProtKB-UniPathway"/>
</dbReference>
<dbReference type="PROSITE" id="PS00766">
    <property type="entry name" value="THF_DHG_CYH_1"/>
    <property type="match status" value="1"/>
</dbReference>
<evidence type="ECO:0000256" key="13">
    <source>
        <dbReference type="ARBA" id="ARBA00023002"/>
    </source>
</evidence>
<dbReference type="OMA" id="QPIMFRR"/>
<protein>
    <submittedName>
        <fullName evidence="18">BY PROTMAP: gi|342320486|gb|EGU12426.1| C-1-tetrahydrofolate synthase [Rhodotorula glutinis ATCC 204091]</fullName>
    </submittedName>
</protein>
<evidence type="ECO:0000256" key="11">
    <source>
        <dbReference type="ARBA" id="ARBA00022840"/>
    </source>
</evidence>
<dbReference type="FunFam" id="3.40.50.10860:FF:000005">
    <property type="entry name" value="C-1-tetrahydrofolate synthase, cytoplasmic, putative"/>
    <property type="match status" value="1"/>
</dbReference>
<dbReference type="PROSITE" id="PS00767">
    <property type="entry name" value="THF_DHG_CYH_2"/>
    <property type="match status" value="1"/>
</dbReference>
<keyword evidence="12" id="KW-0521">NADP</keyword>
<evidence type="ECO:0000256" key="9">
    <source>
        <dbReference type="ARBA" id="ARBA00022741"/>
    </source>
</evidence>
<evidence type="ECO:0000259" key="16">
    <source>
        <dbReference type="Pfam" id="PF00763"/>
    </source>
</evidence>
<dbReference type="GO" id="GO:0004329">
    <property type="term" value="F:formate-tetrahydrofolate ligase activity"/>
    <property type="evidence" value="ECO:0007669"/>
    <property type="project" value="InterPro"/>
</dbReference>
<gene>
    <name evidence="18" type="primary">FGENESH: predicted gene_7.245</name>
    <name evidence="18" type="ORF">BN2166_0038600</name>
</gene>
<dbReference type="SUPFAM" id="SSF52540">
    <property type="entry name" value="P-loop containing nucleoside triphosphate hydrolases"/>
    <property type="match status" value="1"/>
</dbReference>
<dbReference type="PRINTS" id="PR00085">
    <property type="entry name" value="THFDHDRGNASE"/>
</dbReference>
<evidence type="ECO:0000313" key="19">
    <source>
        <dbReference type="Proteomes" id="UP000199069"/>
    </source>
</evidence>
<dbReference type="InterPro" id="IPR036291">
    <property type="entry name" value="NAD(P)-bd_dom_sf"/>
</dbReference>
<keyword evidence="19" id="KW-1185">Reference proteome</keyword>
<feature type="region of interest" description="Disordered" evidence="15">
    <location>
        <begin position="37"/>
        <end position="59"/>
    </location>
</feature>
<dbReference type="FunFam" id="3.40.50.300:FF:001123">
    <property type="entry name" value="C-1-tetrahydrofolate synthase, cytoplasmic isoform X2"/>
    <property type="match status" value="1"/>
</dbReference>
<sequence>MLARSHQVALRAAQSSTRILARTAVASLSQRAFTAGTASLSPSPRRLTPLRSSPSPSRSLATMAEQNQGAKLIDGNAIAASLRQGIAARIAETRARFPRFEPTLVIVQQGARPDSSTYVKMKLKAAAEAGIKCTLVQLGGPEDGVGENEVMAEVERLNADSDVHGIIVQLPLSDEIGRDGERRITEAVSPEKDVDGFHAYNIGLLSSRASEPLFAPCTPAGVMLLLESTGIEISGKNAVVLGRSDIVGSPVCALLRRKDATVTQCHSRTKNLADIVRQADIVVAAIGQARFVQGDWIKPGAVVIDVGTNYIADSTRKSGSRLVGDVDFDSARQVASYITPVPGGVGPMTVAMLMENTVLSAQRLLEKSQQRLVKPLKLVCKEKVPSDIEIAKSQVPKPIDVLAAEIGIPAKDLELYGRNKAKVKLEVLDSLRHRKDGKYIVVAGITPTPLGEGKSTTTIGLAQALGAHLGKAAYACVRQPSQGPTFGIKGGAAGGGYSQVIPMDEFNLHLTGDIHATTAANNLLAAAISARYFHESTQSDKALFSRLCPPKKGVRSFSPVMIKRLEKLGIDKRNPDDLTEEERSAFVRLDIDPEKISWHRVLDTNDRYLRKVMTGLGPAEQGKTLETGFDIAVASECMAVLALATSLGDMRDRLGRMVVAESKSGVPITCDDIGATNSLAILMKDAIKPNIMQTLEGTPVFVHAGPFANIAHGNSSILADKIALKLAGIEEGEEEDKNGYVITEAGFGADIGMEKFVNIKCRASGLIPNAVVLVATIRALKMHGGGPEVTPGKPLPEVYLNEDLDILKAGCANLARHIENAKKVGVKVIVAVNRFTSDTPAEIKLVQEQALAAGADAAVPCNHWAEGGKGAIELGEAVIQACKEPNPFKFLYDVNLPIKDKIEIIAKEFYGAAAVEYSELAESQIKSFEETGYGKLPICMAKTHLSFSADPKLKGAPSGKSSRFFASCSSACSLRASRFTIPIREARLSAGSGFIYPLVGEMSTMPGLATRPCFFDHQLLDDGEIIGLS</sequence>
<comment type="similarity">
    <text evidence="4">In the C-terminal section; belongs to the formate--tetrahydrofolate ligase family.</text>
</comment>
<accession>A0A0K3CE32</accession>
<evidence type="ECO:0000256" key="4">
    <source>
        <dbReference type="ARBA" id="ARBA00006985"/>
    </source>
</evidence>
<dbReference type="Pfam" id="PF02882">
    <property type="entry name" value="THF_DHG_CYH_C"/>
    <property type="match status" value="1"/>
</dbReference>
<dbReference type="GO" id="GO:0004477">
    <property type="term" value="F:methenyltetrahydrofolate cyclohydrolase activity"/>
    <property type="evidence" value="ECO:0007669"/>
    <property type="project" value="UniProtKB-ARBA"/>
</dbReference>
<dbReference type="STRING" id="5286.A0A0K3CE32"/>
<dbReference type="InterPro" id="IPR000559">
    <property type="entry name" value="Formate_THF_ligase"/>
</dbReference>
<dbReference type="Gene3D" id="1.10.8.770">
    <property type="match status" value="1"/>
</dbReference>
<dbReference type="FunFam" id="3.40.50.300:FF:000245">
    <property type="entry name" value="C-1-tetrahydrofolate synthase, cytoplasmic"/>
    <property type="match status" value="1"/>
</dbReference>
<dbReference type="FunFam" id="3.40.50.720:FF:000006">
    <property type="entry name" value="Bifunctional protein FolD"/>
    <property type="match status" value="1"/>
</dbReference>
<dbReference type="InterPro" id="IPR046346">
    <property type="entry name" value="Aminoacid_DH-like_N_sf"/>
</dbReference>
<dbReference type="InterPro" id="IPR020631">
    <property type="entry name" value="THF_DH/CycHdrlase_NAD-bd_dom"/>
</dbReference>
<keyword evidence="8" id="KW-0436">Ligase</keyword>
<comment type="similarity">
    <text evidence="3">In the N-terminal section; belongs to the tetrahydrofolate dehydrogenase/cyclohydrolase family.</text>
</comment>
<keyword evidence="10" id="KW-0378">Hydrolase</keyword>
<dbReference type="HAMAP" id="MF_01543">
    <property type="entry name" value="FTHFS"/>
    <property type="match status" value="1"/>
</dbReference>
<comment type="subcellular location">
    <subcellularLocation>
        <location evidence="1">Cytoplasm</location>
    </subcellularLocation>
</comment>
<keyword evidence="9" id="KW-0547">Nucleotide-binding</keyword>
<evidence type="ECO:0000256" key="15">
    <source>
        <dbReference type="SAM" id="MobiDB-lite"/>
    </source>
</evidence>
<dbReference type="GO" id="GO:0004488">
    <property type="term" value="F:methylenetetrahydrofolate dehydrogenase (NADP+) activity"/>
    <property type="evidence" value="ECO:0007669"/>
    <property type="project" value="InterPro"/>
</dbReference>
<organism evidence="18 19">
    <name type="scientific">Rhodotorula toruloides</name>
    <name type="common">Yeast</name>
    <name type="synonym">Rhodosporidium toruloides</name>
    <dbReference type="NCBI Taxonomy" id="5286"/>
    <lineage>
        <taxon>Eukaryota</taxon>
        <taxon>Fungi</taxon>
        <taxon>Dikarya</taxon>
        <taxon>Basidiomycota</taxon>
        <taxon>Pucciniomycotina</taxon>
        <taxon>Microbotryomycetes</taxon>
        <taxon>Sporidiobolales</taxon>
        <taxon>Sporidiobolaceae</taxon>
        <taxon>Rhodotorula</taxon>
    </lineage>
</organism>
<dbReference type="Gene3D" id="3.40.50.300">
    <property type="entry name" value="P-loop containing nucleotide triphosphate hydrolases"/>
    <property type="match status" value="2"/>
</dbReference>
<dbReference type="CDD" id="cd01080">
    <property type="entry name" value="NAD_bind_m-THF_DH_Cyclohyd"/>
    <property type="match status" value="1"/>
</dbReference>
<feature type="domain" description="Tetrahydrofolate dehydrogenase/cyclohydrolase NAD(P)-binding" evidence="17">
    <location>
        <begin position="216"/>
        <end position="363"/>
    </location>
</feature>